<protein>
    <submittedName>
        <fullName evidence="2">Uncharacterized protein</fullName>
    </submittedName>
</protein>
<dbReference type="WBParaSite" id="PEQ_0001404401-mRNA-1">
    <property type="protein sequence ID" value="PEQ_0001404401-mRNA-1"/>
    <property type="gene ID" value="PEQ_0001404401"/>
</dbReference>
<reference evidence="2" key="1">
    <citation type="submission" date="2022-11" db="UniProtKB">
        <authorList>
            <consortium name="WormBaseParasite"/>
        </authorList>
    </citation>
    <scope>IDENTIFICATION</scope>
</reference>
<evidence type="ECO:0000313" key="2">
    <source>
        <dbReference type="WBParaSite" id="PEQ_0001404401-mRNA-1"/>
    </source>
</evidence>
<dbReference type="AlphaFoldDB" id="A0A914S9Z0"/>
<dbReference type="Proteomes" id="UP000887564">
    <property type="component" value="Unplaced"/>
</dbReference>
<organism evidence="1 2">
    <name type="scientific">Parascaris equorum</name>
    <name type="common">Equine roundworm</name>
    <dbReference type="NCBI Taxonomy" id="6256"/>
    <lineage>
        <taxon>Eukaryota</taxon>
        <taxon>Metazoa</taxon>
        <taxon>Ecdysozoa</taxon>
        <taxon>Nematoda</taxon>
        <taxon>Chromadorea</taxon>
        <taxon>Rhabditida</taxon>
        <taxon>Spirurina</taxon>
        <taxon>Ascaridomorpha</taxon>
        <taxon>Ascaridoidea</taxon>
        <taxon>Ascarididae</taxon>
        <taxon>Parascaris</taxon>
    </lineage>
</organism>
<proteinExistence type="predicted"/>
<evidence type="ECO:0000313" key="1">
    <source>
        <dbReference type="Proteomes" id="UP000887564"/>
    </source>
</evidence>
<name>A0A914S9Z0_PAREQ</name>
<sequence length="57" mass="6623">MKGSYLVVSSYLQRQWFCSVRLSRSGVEHIRPCRSCVSLRRVGLNLSGTRQHYTLIH</sequence>
<keyword evidence="1" id="KW-1185">Reference proteome</keyword>
<accession>A0A914S9Z0</accession>